<keyword evidence="2" id="KW-0479">Metal-binding</keyword>
<gene>
    <name evidence="5" type="primary">dapE_1</name>
    <name evidence="5" type="ORF">NCTC10918_00657</name>
</gene>
<dbReference type="PANTHER" id="PTHR43270:SF12">
    <property type="entry name" value="SUCCINYL-DIAMINOPIMELATE DESUCCINYLASE"/>
    <property type="match status" value="1"/>
</dbReference>
<dbReference type="GO" id="GO:0046872">
    <property type="term" value="F:metal ion binding"/>
    <property type="evidence" value="ECO:0007669"/>
    <property type="project" value="UniProtKB-KW"/>
</dbReference>
<organism evidence="5 6">
    <name type="scientific">Rothia dentocariosa</name>
    <dbReference type="NCBI Taxonomy" id="2047"/>
    <lineage>
        <taxon>Bacteria</taxon>
        <taxon>Bacillati</taxon>
        <taxon>Actinomycetota</taxon>
        <taxon>Actinomycetes</taxon>
        <taxon>Micrococcales</taxon>
        <taxon>Micrococcaceae</taxon>
        <taxon>Rothia</taxon>
    </lineage>
</organism>
<accession>A0A3S5F7G7</accession>
<evidence type="ECO:0000259" key="4">
    <source>
        <dbReference type="Pfam" id="PF07687"/>
    </source>
</evidence>
<evidence type="ECO:0000256" key="2">
    <source>
        <dbReference type="ARBA" id="ARBA00022723"/>
    </source>
</evidence>
<dbReference type="STRING" id="762948.HMPREF0733_11922"/>
<dbReference type="Gene3D" id="3.30.70.360">
    <property type="match status" value="1"/>
</dbReference>
<evidence type="ECO:0000256" key="1">
    <source>
        <dbReference type="ARBA" id="ARBA00022670"/>
    </source>
</evidence>
<dbReference type="GO" id="GO:0006508">
    <property type="term" value="P:proteolysis"/>
    <property type="evidence" value="ECO:0007669"/>
    <property type="project" value="UniProtKB-KW"/>
</dbReference>
<evidence type="ECO:0000313" key="5">
    <source>
        <dbReference type="EMBL" id="VEJ29398.1"/>
    </source>
</evidence>
<dbReference type="EMBL" id="LR134521">
    <property type="protein sequence ID" value="VEJ29398.1"/>
    <property type="molecule type" value="Genomic_DNA"/>
</dbReference>
<evidence type="ECO:0000256" key="3">
    <source>
        <dbReference type="ARBA" id="ARBA00022801"/>
    </source>
</evidence>
<dbReference type="GO" id="GO:0009014">
    <property type="term" value="F:succinyl-diaminopimelate desuccinylase activity"/>
    <property type="evidence" value="ECO:0007669"/>
    <property type="project" value="UniProtKB-EC"/>
</dbReference>
<dbReference type="Proteomes" id="UP000270988">
    <property type="component" value="Chromosome"/>
</dbReference>
<dbReference type="NCBIfam" id="NF005914">
    <property type="entry name" value="PRK07907.1"/>
    <property type="match status" value="1"/>
</dbReference>
<dbReference type="SUPFAM" id="SSF53187">
    <property type="entry name" value="Zn-dependent exopeptidases"/>
    <property type="match status" value="1"/>
</dbReference>
<proteinExistence type="predicted"/>
<protein>
    <submittedName>
        <fullName evidence="5">Succinyl-diaminopimelate desuccinylase</fullName>
        <ecNumber evidence="5">3.5.1.18</ecNumber>
    </submittedName>
</protein>
<name>A0A3S5F7G7_9MICC</name>
<dbReference type="GO" id="GO:0008233">
    <property type="term" value="F:peptidase activity"/>
    <property type="evidence" value="ECO:0007669"/>
    <property type="project" value="UniProtKB-KW"/>
</dbReference>
<keyword evidence="3 5" id="KW-0378">Hydrolase</keyword>
<dbReference type="InterPro" id="IPR002933">
    <property type="entry name" value="Peptidase_M20"/>
</dbReference>
<dbReference type="PANTHER" id="PTHR43270">
    <property type="entry name" value="BETA-ALA-HIS DIPEPTIDASE"/>
    <property type="match status" value="1"/>
</dbReference>
<dbReference type="EC" id="3.5.1.18" evidence="5"/>
<dbReference type="AlphaFoldDB" id="A0A3S5F7G7"/>
<sequence>MRHPCIKRIVRRMANFPHKFPEHDALTEALEAHFDEYLTELKDLVSIPSIAWEAFDLAQVQRSAEAVYELAKRSGFQEVKILSASYHDETGETHQGMPAVIATKPAVPGYPTILLYAHHDVQPPGDNTQWETDPFTAVQKGARLYGRGAADDKAGVITHMAAFRLVSEVLGNDFNVGVKIFIEGEEEAGSPSFREFLAAYQKDLAADYIVVADSANWRAGVPALTTSLRGVASGDIEVRTGNHAVHSGIFGGPFLDAHTVLARLLGTLHDDEGAVVVEGLYRGEDPKVEYPEHEFRADSGILDQMSLAGYGSITSRLWQQPALSVIGMDIPSIAHSSNTLAVTSRARISVRLAPGDSPENAHKVLADHIKKHAPYNAQVSYTPVDSGLPFATDVEQDGAQITLSAMAQAWGISPVQTGMGGSIPFIADLKENFPDAQILVTGVEDPDTRAHSANESLYVPDFKRGILAEALILSALSRSK</sequence>
<reference evidence="5 6" key="1">
    <citation type="submission" date="2018-12" db="EMBL/GenBank/DDBJ databases">
        <authorList>
            <consortium name="Pathogen Informatics"/>
        </authorList>
    </citation>
    <scope>NUCLEOTIDE SEQUENCE [LARGE SCALE GENOMIC DNA]</scope>
    <source>
        <strain evidence="5 6">NCTC10918</strain>
    </source>
</reference>
<feature type="domain" description="Peptidase M20 dimerisation" evidence="4">
    <location>
        <begin position="227"/>
        <end position="374"/>
    </location>
</feature>
<evidence type="ECO:0000313" key="6">
    <source>
        <dbReference type="Proteomes" id="UP000270988"/>
    </source>
</evidence>
<dbReference type="Gene3D" id="3.40.630.10">
    <property type="entry name" value="Zn peptidases"/>
    <property type="match status" value="1"/>
</dbReference>
<dbReference type="Pfam" id="PF01546">
    <property type="entry name" value="Peptidase_M20"/>
    <property type="match status" value="1"/>
</dbReference>
<keyword evidence="1" id="KW-0645">Protease</keyword>
<dbReference type="Pfam" id="PF07687">
    <property type="entry name" value="M20_dimer"/>
    <property type="match status" value="1"/>
</dbReference>
<dbReference type="InterPro" id="IPR011650">
    <property type="entry name" value="Peptidase_M20_dimer"/>
</dbReference>
<dbReference type="InterPro" id="IPR051458">
    <property type="entry name" value="Cyt/Met_Dipeptidase"/>
</dbReference>